<proteinExistence type="predicted"/>
<dbReference type="OrthoDB" id="1100373at2"/>
<comment type="caution">
    <text evidence="2">The sequence shown here is derived from an EMBL/GenBank/DDBJ whole genome shotgun (WGS) entry which is preliminary data.</text>
</comment>
<protein>
    <submittedName>
        <fullName evidence="2">LysM domain-containing protein</fullName>
    </submittedName>
</protein>
<organism evidence="2 3">
    <name type="scientific">Flavobacterium cerinum</name>
    <dbReference type="NCBI Taxonomy" id="2502784"/>
    <lineage>
        <taxon>Bacteria</taxon>
        <taxon>Pseudomonadati</taxon>
        <taxon>Bacteroidota</taxon>
        <taxon>Flavobacteriia</taxon>
        <taxon>Flavobacteriales</taxon>
        <taxon>Flavobacteriaceae</taxon>
        <taxon>Flavobacterium</taxon>
    </lineage>
</organism>
<dbReference type="InterPro" id="IPR036779">
    <property type="entry name" value="LysM_dom_sf"/>
</dbReference>
<gene>
    <name evidence="2" type="ORF">EPI11_00050</name>
</gene>
<dbReference type="InterPro" id="IPR018392">
    <property type="entry name" value="LysM"/>
</dbReference>
<evidence type="ECO:0000313" key="3">
    <source>
        <dbReference type="Proteomes" id="UP000287527"/>
    </source>
</evidence>
<feature type="domain" description="LysM" evidence="1">
    <location>
        <begin position="2"/>
        <end position="49"/>
    </location>
</feature>
<accession>A0A3S3QEL5</accession>
<dbReference type="Gene3D" id="3.10.350.10">
    <property type="entry name" value="LysM domain"/>
    <property type="match status" value="1"/>
</dbReference>
<sequence>MTTIIVEPNQSLYDIAIERLGSVLALFDLAYANNLSPTAVLKSGQELIIPESLYKRQDVINTIEGTQQKIATALTKKDLSTVIPVRGIGVMVIEESFIVG</sequence>
<reference evidence="2 3" key="1">
    <citation type="submission" date="2019-01" db="EMBL/GenBank/DDBJ databases">
        <title>Flavobacterium sp. nov.,isolated from freshwater.</title>
        <authorList>
            <person name="Zhang R."/>
            <person name="Du Z.-J."/>
        </authorList>
    </citation>
    <scope>NUCLEOTIDE SEQUENCE [LARGE SCALE GENOMIC DNA]</scope>
    <source>
        <strain evidence="2 3">1E403</strain>
    </source>
</reference>
<dbReference type="Proteomes" id="UP000287527">
    <property type="component" value="Unassembled WGS sequence"/>
</dbReference>
<keyword evidence="3" id="KW-1185">Reference proteome</keyword>
<name>A0A3S3QEL5_9FLAO</name>
<dbReference type="AlphaFoldDB" id="A0A3S3QEL5"/>
<evidence type="ECO:0000259" key="1">
    <source>
        <dbReference type="PROSITE" id="PS51782"/>
    </source>
</evidence>
<dbReference type="PROSITE" id="PS51782">
    <property type="entry name" value="LYSM"/>
    <property type="match status" value="1"/>
</dbReference>
<dbReference type="RefSeq" id="WP_128387911.1">
    <property type="nucleotide sequence ID" value="NZ_SBII01000001.1"/>
</dbReference>
<dbReference type="EMBL" id="SBII01000001">
    <property type="protein sequence ID" value="RWX03355.1"/>
    <property type="molecule type" value="Genomic_DNA"/>
</dbReference>
<evidence type="ECO:0000313" key="2">
    <source>
        <dbReference type="EMBL" id="RWX03355.1"/>
    </source>
</evidence>